<organism evidence="1 2">
    <name type="scientific">Rhodococcus ruber</name>
    <dbReference type="NCBI Taxonomy" id="1830"/>
    <lineage>
        <taxon>Bacteria</taxon>
        <taxon>Bacillati</taxon>
        <taxon>Actinomycetota</taxon>
        <taxon>Actinomycetes</taxon>
        <taxon>Mycobacteriales</taxon>
        <taxon>Nocardiaceae</taxon>
        <taxon>Rhodococcus</taxon>
    </lineage>
</organism>
<dbReference type="Proteomes" id="UP000042997">
    <property type="component" value="Unassembled WGS sequence"/>
</dbReference>
<evidence type="ECO:0000313" key="1">
    <source>
        <dbReference type="EMBL" id="CDZ88029.1"/>
    </source>
</evidence>
<dbReference type="RefSeq" id="WP_040271101.1">
    <property type="nucleotide sequence ID" value="NZ_JACVXT010000018.1"/>
</dbReference>
<evidence type="ECO:0000313" key="2">
    <source>
        <dbReference type="Proteomes" id="UP000042997"/>
    </source>
</evidence>
<gene>
    <name evidence="1" type="ORF">RHRU231_370046</name>
</gene>
<protein>
    <submittedName>
        <fullName evidence="1">Uncharacterized protein</fullName>
    </submittedName>
</protein>
<reference evidence="1 2" key="1">
    <citation type="journal article" date="2014" name="Genome Announc.">
        <title>Draft Genome Sequence of Propane- and Butane-Oxidizing Actinobacterium Rhodococcus ruber IEGM 231.</title>
        <authorList>
            <person name="Ivshina I.B."/>
            <person name="Kuyukina M.S."/>
            <person name="Krivoruchko A.V."/>
            <person name="Barbe V."/>
            <person name="Fischer C."/>
        </authorList>
    </citation>
    <scope>NUCLEOTIDE SEQUENCE [LARGE SCALE GENOMIC DNA]</scope>
</reference>
<dbReference type="EMBL" id="CCSD01000047">
    <property type="protein sequence ID" value="CDZ88029.1"/>
    <property type="molecule type" value="Genomic_DNA"/>
</dbReference>
<dbReference type="AlphaFoldDB" id="A0A098BH52"/>
<dbReference type="eggNOG" id="ENOG503379Q">
    <property type="taxonomic scope" value="Bacteria"/>
</dbReference>
<accession>A0A098BH52</accession>
<sequence length="158" mass="17122">MVWPTHWPQLAREIAEHTSAALAAARSRSAAAWEDATTELVALPYEQVAGVHATMMRELLEELHPDGLTGEDVQAVFERSARTGAAWLPSLHPDTVVAVLTGTLGVSDHDAPKARPDEYLRAGLIVLAGLLAARRVDPGTYLRRALGEIERAETVEMP</sequence>
<dbReference type="OrthoDB" id="3405034at2"/>
<proteinExistence type="predicted"/>
<name>A0A098BH52_9NOCA</name>